<organism evidence="2 3">
    <name type="scientific">Puccinia graminis f. sp. tritici (strain CRL 75-36-700-3 / race SCCL)</name>
    <name type="common">Black stem rust fungus</name>
    <dbReference type="NCBI Taxonomy" id="418459"/>
    <lineage>
        <taxon>Eukaryota</taxon>
        <taxon>Fungi</taxon>
        <taxon>Dikarya</taxon>
        <taxon>Basidiomycota</taxon>
        <taxon>Pucciniomycotina</taxon>
        <taxon>Pucciniomycetes</taxon>
        <taxon>Pucciniales</taxon>
        <taxon>Pucciniaceae</taxon>
        <taxon>Puccinia</taxon>
    </lineage>
</organism>
<dbReference type="STRING" id="418459.E3KJJ7"/>
<feature type="region of interest" description="Disordered" evidence="1">
    <location>
        <begin position="47"/>
        <end position="98"/>
    </location>
</feature>
<sequence length="165" mass="18493">MGQKGTQTTLRLRCFSKKIFILCLMRKLVGHITFTLGSWHGAGGDPSAYNHSKQSSANTPWNAPTNSSSNSQQSLTQQGQGCQDKPYPPQSGPKGDGYATVEELREQHGVVVHASVESFHFDYWFHLRAHFSRISEDGRDGQTTILALYCLYEDFYDFQATLIDI</sequence>
<proteinExistence type="predicted"/>
<reference evidence="3" key="2">
    <citation type="journal article" date="2011" name="Proc. Natl. Acad. Sci. U.S.A.">
        <title>Obligate biotrophy features unraveled by the genomic analysis of rust fungi.</title>
        <authorList>
            <person name="Duplessis S."/>
            <person name="Cuomo C.A."/>
            <person name="Lin Y.-C."/>
            <person name="Aerts A."/>
            <person name="Tisserant E."/>
            <person name="Veneault-Fourrey C."/>
            <person name="Joly D.L."/>
            <person name="Hacquard S."/>
            <person name="Amselem J."/>
            <person name="Cantarel B.L."/>
            <person name="Chiu R."/>
            <person name="Coutinho P.M."/>
            <person name="Feau N."/>
            <person name="Field M."/>
            <person name="Frey P."/>
            <person name="Gelhaye E."/>
            <person name="Goldberg J."/>
            <person name="Grabherr M.G."/>
            <person name="Kodira C.D."/>
            <person name="Kohler A."/>
            <person name="Kuees U."/>
            <person name="Lindquist E.A."/>
            <person name="Lucas S.M."/>
            <person name="Mago R."/>
            <person name="Mauceli E."/>
            <person name="Morin E."/>
            <person name="Murat C."/>
            <person name="Pangilinan J.L."/>
            <person name="Park R."/>
            <person name="Pearson M."/>
            <person name="Quesneville H."/>
            <person name="Rouhier N."/>
            <person name="Sakthikumar S."/>
            <person name="Salamov A.A."/>
            <person name="Schmutz J."/>
            <person name="Selles B."/>
            <person name="Shapiro H."/>
            <person name="Tanguay P."/>
            <person name="Tuskan G.A."/>
            <person name="Henrissat B."/>
            <person name="Van de Peer Y."/>
            <person name="Rouze P."/>
            <person name="Ellis J.G."/>
            <person name="Dodds P.N."/>
            <person name="Schein J.E."/>
            <person name="Zhong S."/>
            <person name="Hamelin R.C."/>
            <person name="Grigoriev I.V."/>
            <person name="Szabo L.J."/>
            <person name="Martin F."/>
        </authorList>
    </citation>
    <scope>NUCLEOTIDE SEQUENCE [LARGE SCALE GENOMIC DNA]</scope>
    <source>
        <strain evidence="3">CRL 75-36-700-3 / race SCCL</strain>
    </source>
</reference>
<dbReference type="HOGENOM" id="CLU_1611589_0_0_1"/>
<dbReference type="Gene3D" id="3.30.1520.10">
    <property type="entry name" value="Phox-like domain"/>
    <property type="match status" value="1"/>
</dbReference>
<dbReference type="InterPro" id="IPR036871">
    <property type="entry name" value="PX_dom_sf"/>
</dbReference>
<dbReference type="KEGG" id="pgr:PGTG_10897"/>
<feature type="compositionally biased region" description="Polar residues" evidence="1">
    <location>
        <begin position="49"/>
        <end position="64"/>
    </location>
</feature>
<reference key="1">
    <citation type="submission" date="2007-01" db="EMBL/GenBank/DDBJ databases">
        <title>The Genome Sequence of Puccinia graminis f. sp. tritici Strain CRL 75-36-700-3.</title>
        <authorList>
            <consortium name="The Broad Institute Genome Sequencing Platform"/>
            <person name="Birren B."/>
            <person name="Lander E."/>
            <person name="Galagan J."/>
            <person name="Nusbaum C."/>
            <person name="Devon K."/>
            <person name="Cuomo C."/>
            <person name="Jaffe D."/>
            <person name="Butler J."/>
            <person name="Alvarez P."/>
            <person name="Gnerre S."/>
            <person name="Grabherr M."/>
            <person name="Mauceli E."/>
            <person name="Brockman W."/>
            <person name="Young S."/>
            <person name="LaButti K."/>
            <person name="Sykes S."/>
            <person name="DeCaprio D."/>
            <person name="Crawford M."/>
            <person name="Koehrsen M."/>
            <person name="Engels R."/>
            <person name="Montgomery P."/>
            <person name="Pearson M."/>
            <person name="Howarth C."/>
            <person name="Larson L."/>
            <person name="White J."/>
            <person name="Zeng Q."/>
            <person name="Kodira C."/>
            <person name="Yandava C."/>
            <person name="Alvarado L."/>
            <person name="O'Leary S."/>
            <person name="Szabo L."/>
            <person name="Dean R."/>
            <person name="Schein J."/>
        </authorList>
    </citation>
    <scope>NUCLEOTIDE SEQUENCE</scope>
    <source>
        <strain>CRL 75-36-700-3</strain>
    </source>
</reference>
<keyword evidence="3" id="KW-1185">Reference proteome</keyword>
<dbReference type="RefSeq" id="XP_003329157.1">
    <property type="nucleotide sequence ID" value="XM_003329109.1"/>
</dbReference>
<dbReference type="OrthoDB" id="548867at2759"/>
<feature type="compositionally biased region" description="Low complexity" evidence="1">
    <location>
        <begin position="65"/>
        <end position="81"/>
    </location>
</feature>
<dbReference type="AlphaFoldDB" id="E3KJJ7"/>
<dbReference type="GeneID" id="10526706"/>
<dbReference type="InParanoid" id="E3KJJ7"/>
<gene>
    <name evidence="2" type="ORF">PGTG_10897</name>
</gene>
<evidence type="ECO:0000256" key="1">
    <source>
        <dbReference type="SAM" id="MobiDB-lite"/>
    </source>
</evidence>
<dbReference type="EMBL" id="DS178291">
    <property type="protein sequence ID" value="EFP84738.1"/>
    <property type="molecule type" value="Genomic_DNA"/>
</dbReference>
<accession>E3KJJ7</accession>
<name>E3KJJ7_PUCGT</name>
<evidence type="ECO:0000313" key="3">
    <source>
        <dbReference type="Proteomes" id="UP000008783"/>
    </source>
</evidence>
<dbReference type="Proteomes" id="UP000008783">
    <property type="component" value="Unassembled WGS sequence"/>
</dbReference>
<protein>
    <submittedName>
        <fullName evidence="2">Uncharacterized protein</fullName>
    </submittedName>
</protein>
<dbReference type="GO" id="GO:0035091">
    <property type="term" value="F:phosphatidylinositol binding"/>
    <property type="evidence" value="ECO:0007669"/>
    <property type="project" value="InterPro"/>
</dbReference>
<evidence type="ECO:0000313" key="2">
    <source>
        <dbReference type="EMBL" id="EFP84738.1"/>
    </source>
</evidence>
<dbReference type="VEuPathDB" id="FungiDB:PGTG_10897"/>